<dbReference type="OrthoDB" id="10016868at2"/>
<keyword evidence="2" id="KW-1185">Reference proteome</keyword>
<sequence>MSNNGSKSAHKFLGKSWGLSKAHSSNISIFYKDRIEAKRKAELSKKKKKEIKIQKRILFGTLFTFFGVSPKRDHKEILYIKNKFFKISDISKLEKIITSAKSLLKNGEKIGVLYTIHDFVEMVDISKI</sequence>
<organism evidence="1 2">
    <name type="scientific">Gillisia hiemivivida</name>
    <dbReference type="NCBI Taxonomy" id="291190"/>
    <lineage>
        <taxon>Bacteria</taxon>
        <taxon>Pseudomonadati</taxon>
        <taxon>Bacteroidota</taxon>
        <taxon>Flavobacteriia</taxon>
        <taxon>Flavobacteriales</taxon>
        <taxon>Flavobacteriaceae</taxon>
        <taxon>Gillisia</taxon>
    </lineage>
</organism>
<accession>A0A5C6ZYI4</accession>
<evidence type="ECO:0000313" key="1">
    <source>
        <dbReference type="EMBL" id="TXD95186.1"/>
    </source>
</evidence>
<gene>
    <name evidence="1" type="ORF">ES724_03270</name>
</gene>
<name>A0A5C6ZYI4_9FLAO</name>
<protein>
    <submittedName>
        <fullName evidence="1">Uncharacterized protein</fullName>
    </submittedName>
</protein>
<dbReference type="EMBL" id="VORY01000002">
    <property type="protein sequence ID" value="TXD95186.1"/>
    <property type="molecule type" value="Genomic_DNA"/>
</dbReference>
<comment type="caution">
    <text evidence="1">The sequence shown here is derived from an EMBL/GenBank/DDBJ whole genome shotgun (WGS) entry which is preliminary data.</text>
</comment>
<dbReference type="AlphaFoldDB" id="A0A5C6ZYI4"/>
<dbReference type="Proteomes" id="UP000321367">
    <property type="component" value="Unassembled WGS sequence"/>
</dbReference>
<dbReference type="RefSeq" id="WP_146929511.1">
    <property type="nucleotide sequence ID" value="NZ_CBCSHZ010000001.1"/>
</dbReference>
<evidence type="ECO:0000313" key="2">
    <source>
        <dbReference type="Proteomes" id="UP000321367"/>
    </source>
</evidence>
<reference evidence="1 2" key="1">
    <citation type="submission" date="2019-08" db="EMBL/GenBank/DDBJ databases">
        <title>Genome sequence of Gillisia hiemivivida IC154 (type strain).</title>
        <authorList>
            <person name="Bowman J.P."/>
        </authorList>
    </citation>
    <scope>NUCLEOTIDE SEQUENCE [LARGE SCALE GENOMIC DNA]</scope>
    <source>
        <strain evidence="1 2">IC154</strain>
    </source>
</reference>
<proteinExistence type="predicted"/>